<feature type="transmembrane region" description="Helical" evidence="2">
    <location>
        <begin position="146"/>
        <end position="164"/>
    </location>
</feature>
<feature type="transmembrane region" description="Helical" evidence="2">
    <location>
        <begin position="204"/>
        <end position="224"/>
    </location>
</feature>
<dbReference type="PANTHER" id="PTHR22911">
    <property type="entry name" value="ACYL-MALONYL CONDENSING ENZYME-RELATED"/>
    <property type="match status" value="1"/>
</dbReference>
<dbReference type="RefSeq" id="WP_014131002.1">
    <property type="nucleotide sequence ID" value="NC_016078.1"/>
</dbReference>
<protein>
    <recommendedName>
        <fullName evidence="3">EamA domain-containing protein</fullName>
    </recommendedName>
</protein>
<dbReference type="EMBL" id="CP003075">
    <property type="protein sequence ID" value="AEQ51853.1"/>
    <property type="molecule type" value="Genomic_DNA"/>
</dbReference>
<dbReference type="PANTHER" id="PTHR22911:SF135">
    <property type="entry name" value="BLR4310 PROTEIN"/>
    <property type="match status" value="1"/>
</dbReference>
<keyword evidence="2" id="KW-0812">Transmembrane</keyword>
<dbReference type="Gene3D" id="1.10.3730.20">
    <property type="match status" value="1"/>
</dbReference>
<dbReference type="Pfam" id="PF00892">
    <property type="entry name" value="EamA"/>
    <property type="match status" value="2"/>
</dbReference>
<feature type="transmembrane region" description="Helical" evidence="2">
    <location>
        <begin position="95"/>
        <end position="113"/>
    </location>
</feature>
<feature type="transmembrane region" description="Helical" evidence="2">
    <location>
        <begin position="70"/>
        <end position="89"/>
    </location>
</feature>
<dbReference type="GO" id="GO:0016020">
    <property type="term" value="C:membrane"/>
    <property type="evidence" value="ECO:0007669"/>
    <property type="project" value="InterPro"/>
</dbReference>
<proteinExistence type="predicted"/>
<accession>G4RE89</accession>
<name>G4RE89_PELHB</name>
<dbReference type="HOGENOM" id="CLU_032828_2_0_5"/>
<keyword evidence="2" id="KW-0472">Membrane</keyword>
<evidence type="ECO:0000259" key="3">
    <source>
        <dbReference type="Pfam" id="PF00892"/>
    </source>
</evidence>
<feature type="transmembrane region" description="Helical" evidence="2">
    <location>
        <begin position="259"/>
        <end position="284"/>
    </location>
</feature>
<gene>
    <name evidence="4" type="ordered locus">KKY_1842</name>
</gene>
<feature type="domain" description="EamA" evidence="3">
    <location>
        <begin position="145"/>
        <end position="270"/>
    </location>
</feature>
<feature type="domain" description="EamA" evidence="3">
    <location>
        <begin position="3"/>
        <end position="136"/>
    </location>
</feature>
<dbReference type="InterPro" id="IPR037185">
    <property type="entry name" value="EmrE-like"/>
</dbReference>
<dbReference type="eggNOG" id="COG0697">
    <property type="taxonomic scope" value="Bacteria"/>
</dbReference>
<feature type="transmembrane region" description="Helical" evidence="2">
    <location>
        <begin position="120"/>
        <end position="140"/>
    </location>
</feature>
<evidence type="ECO:0000256" key="2">
    <source>
        <dbReference type="SAM" id="Phobius"/>
    </source>
</evidence>
<feature type="region of interest" description="Disordered" evidence="1">
    <location>
        <begin position="294"/>
        <end position="317"/>
    </location>
</feature>
<dbReference type="Proteomes" id="UP000008850">
    <property type="component" value="Chromosome"/>
</dbReference>
<sequence length="317" mass="33852">MPTGVLIAFAAYASFAFGDATIKSFGGSMSVFQIGFFVTLFSFVPALLVKPRGERWRDAFKLTHVWLMQLRGICGIMSMVMVTIAFTTIPLAEVYALVFLTPIIVTILSVVILRESMTPARWLALAIGFAGVMLVVRPGFRTLELGHLTAVCAALAASVGAIVLKKVSATERRVSLLGVLLTYALIFNGIAMIPNFVVPTLDQIGRLVLIGLFGGTGQLLMIAAPRRAAANQIAPTQYSQIFWAIALGGLFYGEYPDTVAVVGLAIVVAAGIATPGVDAARSILGARLARFGRRKPKPFQPQQTEAADPQKEPAAIK</sequence>
<organism evidence="4 5">
    <name type="scientific">Pelagibacterium halotolerans (strain DSM 22347 / JCM 15775 / CGMCC 1.7692 / B2)</name>
    <dbReference type="NCBI Taxonomy" id="1082931"/>
    <lineage>
        <taxon>Bacteria</taxon>
        <taxon>Pseudomonadati</taxon>
        <taxon>Pseudomonadota</taxon>
        <taxon>Alphaproteobacteria</taxon>
        <taxon>Hyphomicrobiales</taxon>
        <taxon>Devosiaceae</taxon>
        <taxon>Pelagibacterium</taxon>
    </lineage>
</organism>
<feature type="transmembrane region" description="Helical" evidence="2">
    <location>
        <begin position="236"/>
        <end position="253"/>
    </location>
</feature>
<dbReference type="STRING" id="1082931.KKY_1842"/>
<dbReference type="InterPro" id="IPR000620">
    <property type="entry name" value="EamA_dom"/>
</dbReference>
<feature type="transmembrane region" description="Helical" evidence="2">
    <location>
        <begin position="176"/>
        <end position="198"/>
    </location>
</feature>
<dbReference type="AlphaFoldDB" id="G4RE89"/>
<keyword evidence="5" id="KW-1185">Reference proteome</keyword>
<evidence type="ECO:0000313" key="5">
    <source>
        <dbReference type="Proteomes" id="UP000008850"/>
    </source>
</evidence>
<dbReference type="SUPFAM" id="SSF103481">
    <property type="entry name" value="Multidrug resistance efflux transporter EmrE"/>
    <property type="match status" value="2"/>
</dbReference>
<reference evidence="4 5" key="1">
    <citation type="journal article" date="2012" name="J. Bacteriol.">
        <title>Complete genome sequence of Pelagibacterium halotolerans B2T.</title>
        <authorList>
            <person name="Huo Y.Y."/>
            <person name="Cheng H."/>
            <person name="Han X.F."/>
            <person name="Jiang X.W."/>
            <person name="Sun C."/>
            <person name="Zhang X.Q."/>
            <person name="Zhu X.F."/>
            <person name="Liu Y.F."/>
            <person name="Li P.F."/>
            <person name="Ni P.X."/>
            <person name="Wu M."/>
        </authorList>
    </citation>
    <scope>NUCLEOTIDE SEQUENCE [LARGE SCALE GENOMIC DNA]</scope>
    <source>
        <strain evidence="5">DSM 22347 / JCM 15775 / CGMCC 1.7692 / B2</strain>
    </source>
</reference>
<evidence type="ECO:0000256" key="1">
    <source>
        <dbReference type="SAM" id="MobiDB-lite"/>
    </source>
</evidence>
<evidence type="ECO:0000313" key="4">
    <source>
        <dbReference type="EMBL" id="AEQ51853.1"/>
    </source>
</evidence>
<dbReference type="KEGG" id="phl:KKY_1842"/>
<keyword evidence="2" id="KW-1133">Transmembrane helix</keyword>
<feature type="transmembrane region" description="Helical" evidence="2">
    <location>
        <begin position="28"/>
        <end position="49"/>
    </location>
</feature>